<dbReference type="InterPro" id="IPR001736">
    <property type="entry name" value="PLipase_D/transphosphatidylase"/>
</dbReference>
<dbReference type="Pfam" id="PF13091">
    <property type="entry name" value="PLDc_2"/>
    <property type="match status" value="2"/>
</dbReference>
<dbReference type="PANTHER" id="PTHR43856:SF1">
    <property type="entry name" value="MITOCHONDRIAL CARDIOLIPIN HYDROLASE"/>
    <property type="match status" value="1"/>
</dbReference>
<comment type="similarity">
    <text evidence="2">Belongs to the phospholipase D family.</text>
</comment>
<evidence type="ECO:0000256" key="6">
    <source>
        <dbReference type="ARBA" id="ARBA00023098"/>
    </source>
</evidence>
<dbReference type="Proteomes" id="UP000236642">
    <property type="component" value="Unassembled WGS sequence"/>
</dbReference>
<proteinExistence type="inferred from homology"/>
<keyword evidence="4 8" id="KW-0378">Hydrolase</keyword>
<organism evidence="8 9">
    <name type="scientific">Candidatus Thermoflexus japonica</name>
    <dbReference type="NCBI Taxonomy" id="2035417"/>
    <lineage>
        <taxon>Bacteria</taxon>
        <taxon>Bacillati</taxon>
        <taxon>Chloroflexota</taxon>
        <taxon>Thermoflexia</taxon>
        <taxon>Thermoflexales</taxon>
        <taxon>Thermoflexaceae</taxon>
        <taxon>Thermoflexus</taxon>
    </lineage>
</organism>
<dbReference type="AlphaFoldDB" id="A0A2H5Y9V9"/>
<dbReference type="GO" id="GO:0004630">
    <property type="term" value="F:phospholipase D activity"/>
    <property type="evidence" value="ECO:0007669"/>
    <property type="project" value="UniProtKB-EC"/>
</dbReference>
<gene>
    <name evidence="8" type="primary">pld</name>
    <name evidence="8" type="ORF">HRbin22_02442</name>
</gene>
<dbReference type="EC" id="3.1.4.4" evidence="3"/>
<evidence type="ECO:0000259" key="7">
    <source>
        <dbReference type="PROSITE" id="PS50035"/>
    </source>
</evidence>
<evidence type="ECO:0000256" key="5">
    <source>
        <dbReference type="ARBA" id="ARBA00022963"/>
    </source>
</evidence>
<dbReference type="SUPFAM" id="SSF56024">
    <property type="entry name" value="Phospholipase D/nuclease"/>
    <property type="match status" value="2"/>
</dbReference>
<dbReference type="PANTHER" id="PTHR43856">
    <property type="entry name" value="CARDIOLIPIN HYDROLASE"/>
    <property type="match status" value="1"/>
</dbReference>
<dbReference type="InterPro" id="IPR051406">
    <property type="entry name" value="PLD_domain"/>
</dbReference>
<evidence type="ECO:0000256" key="2">
    <source>
        <dbReference type="ARBA" id="ARBA00008664"/>
    </source>
</evidence>
<keyword evidence="6" id="KW-0443">Lipid metabolism</keyword>
<dbReference type="GO" id="GO:0016042">
    <property type="term" value="P:lipid catabolic process"/>
    <property type="evidence" value="ECO:0007669"/>
    <property type="project" value="UniProtKB-KW"/>
</dbReference>
<evidence type="ECO:0000313" key="8">
    <source>
        <dbReference type="EMBL" id="GBD10177.1"/>
    </source>
</evidence>
<accession>A0A2H5Y9V9</accession>
<feature type="domain" description="PLD phosphodiesterase" evidence="7">
    <location>
        <begin position="314"/>
        <end position="341"/>
    </location>
</feature>
<name>A0A2H5Y9V9_9CHLR</name>
<comment type="catalytic activity">
    <reaction evidence="1">
        <text>a 1,2-diacyl-sn-glycero-3-phosphocholine + H2O = a 1,2-diacyl-sn-glycero-3-phosphate + choline + H(+)</text>
        <dbReference type="Rhea" id="RHEA:14445"/>
        <dbReference type="ChEBI" id="CHEBI:15354"/>
        <dbReference type="ChEBI" id="CHEBI:15377"/>
        <dbReference type="ChEBI" id="CHEBI:15378"/>
        <dbReference type="ChEBI" id="CHEBI:57643"/>
        <dbReference type="ChEBI" id="CHEBI:58608"/>
        <dbReference type="EC" id="3.1.4.4"/>
    </reaction>
</comment>
<dbReference type="InterPro" id="IPR025202">
    <property type="entry name" value="PLD-like_dom"/>
</dbReference>
<evidence type="ECO:0000256" key="4">
    <source>
        <dbReference type="ARBA" id="ARBA00022801"/>
    </source>
</evidence>
<keyword evidence="5" id="KW-0442">Lipid degradation</keyword>
<dbReference type="EMBL" id="BEHY01000118">
    <property type="protein sequence ID" value="GBD10177.1"/>
    <property type="molecule type" value="Genomic_DNA"/>
</dbReference>
<evidence type="ECO:0000256" key="1">
    <source>
        <dbReference type="ARBA" id="ARBA00000798"/>
    </source>
</evidence>
<dbReference type="PROSITE" id="PS50035">
    <property type="entry name" value="PLD"/>
    <property type="match status" value="2"/>
</dbReference>
<evidence type="ECO:0000313" key="9">
    <source>
        <dbReference type="Proteomes" id="UP000236642"/>
    </source>
</evidence>
<sequence length="390" mass="43230">MPVSRPRRTRKAVLPVPRGMPSPVGLIGLMALALIVLVTSYCLGRAGAPPSPPSPGASGGWYDVFFTTPRFPDDPEFHRGGVVDSLIGAIEGARQTLDVAVYDIDLMPVADALLRARDRGVRVRVVTETDNADTKAIARLRAGGIPVVTDERNGYMHNKFMIIDGERVWTGSMNFTDNDAYQNNNNAALLRSPELARNYAVKFAAMFERRAFGPARASGDTVPRLTIQGIPVENYFAPEDPTVEAIRAALRNARERIVFMAFSFTHPRIGDALLERARAGVEIHGVVERSGAEAPVSQFDRLRRAGIDVLKDGNPYNMHHKVFVIDRRVVIFGSYNFSRNAEQDNDENFLIVADPAMAARFEAEFARIYEQALNPPRGGWSAMEWVFLFR</sequence>
<reference evidence="9" key="1">
    <citation type="submission" date="2017-09" db="EMBL/GenBank/DDBJ databases">
        <title>Metaegenomics of thermophilic ammonia-oxidizing enrichment culture.</title>
        <authorList>
            <person name="Kato S."/>
            <person name="Suzuki K."/>
        </authorList>
    </citation>
    <scope>NUCLEOTIDE SEQUENCE [LARGE SCALE GENOMIC DNA]</scope>
</reference>
<dbReference type="SMART" id="SM00155">
    <property type="entry name" value="PLDc"/>
    <property type="match status" value="2"/>
</dbReference>
<evidence type="ECO:0000256" key="3">
    <source>
        <dbReference type="ARBA" id="ARBA00012027"/>
    </source>
</evidence>
<comment type="caution">
    <text evidence="8">The sequence shown here is derived from an EMBL/GenBank/DDBJ whole genome shotgun (WGS) entry which is preliminary data.</text>
</comment>
<dbReference type="Gene3D" id="3.30.870.10">
    <property type="entry name" value="Endonuclease Chain A"/>
    <property type="match status" value="2"/>
</dbReference>
<dbReference type="GO" id="GO:0006793">
    <property type="term" value="P:phosphorus metabolic process"/>
    <property type="evidence" value="ECO:0007669"/>
    <property type="project" value="UniProtKB-ARBA"/>
</dbReference>
<protein>
    <recommendedName>
        <fullName evidence="3">phospholipase D</fullName>
        <ecNumber evidence="3">3.1.4.4</ecNumber>
    </recommendedName>
</protein>
<dbReference type="GO" id="GO:0016891">
    <property type="term" value="F:RNA endonuclease activity producing 5'-phosphomonoesters, hydrolytic mechanism"/>
    <property type="evidence" value="ECO:0007669"/>
    <property type="project" value="TreeGrafter"/>
</dbReference>
<feature type="domain" description="PLD phosphodiesterase" evidence="7">
    <location>
        <begin position="152"/>
        <end position="179"/>
    </location>
</feature>